<dbReference type="Proteomes" id="UP000054279">
    <property type="component" value="Unassembled WGS sequence"/>
</dbReference>
<dbReference type="AlphaFoldDB" id="A0A0C9VPY2"/>
<name>A0A0C9VPY2_SPHS4</name>
<dbReference type="PANTHER" id="PTHR14003:SF23">
    <property type="entry name" value="ZINC FINGER PROTEIN 143"/>
    <property type="match status" value="1"/>
</dbReference>
<dbReference type="InterPro" id="IPR013087">
    <property type="entry name" value="Znf_C2H2_type"/>
</dbReference>
<keyword evidence="10" id="KW-1185">Reference proteome</keyword>
<dbReference type="PROSITE" id="PS50157">
    <property type="entry name" value="ZINC_FINGER_C2H2_2"/>
    <property type="match status" value="1"/>
</dbReference>
<evidence type="ECO:0000256" key="7">
    <source>
        <dbReference type="PROSITE-ProRule" id="PRU00042"/>
    </source>
</evidence>
<keyword evidence="2" id="KW-0479">Metal-binding</keyword>
<proteinExistence type="predicted"/>
<feature type="domain" description="C2H2-type" evidence="8">
    <location>
        <begin position="2"/>
        <end position="29"/>
    </location>
</feature>
<dbReference type="FunFam" id="3.30.160.60:FF:000744">
    <property type="entry name" value="zinc finger E-box-binding homeobox 1"/>
    <property type="match status" value="1"/>
</dbReference>
<protein>
    <recommendedName>
        <fullName evidence="8">C2H2-type domain-containing protein</fullName>
    </recommendedName>
</protein>
<dbReference type="InterPro" id="IPR036236">
    <property type="entry name" value="Znf_C2H2_sf"/>
</dbReference>
<organism evidence="9 10">
    <name type="scientific">Sphaerobolus stellatus (strain SS14)</name>
    <dbReference type="NCBI Taxonomy" id="990650"/>
    <lineage>
        <taxon>Eukaryota</taxon>
        <taxon>Fungi</taxon>
        <taxon>Dikarya</taxon>
        <taxon>Basidiomycota</taxon>
        <taxon>Agaricomycotina</taxon>
        <taxon>Agaricomycetes</taxon>
        <taxon>Phallomycetidae</taxon>
        <taxon>Geastrales</taxon>
        <taxon>Sphaerobolaceae</taxon>
        <taxon>Sphaerobolus</taxon>
    </lineage>
</organism>
<dbReference type="OrthoDB" id="654211at2759"/>
<evidence type="ECO:0000256" key="5">
    <source>
        <dbReference type="ARBA" id="ARBA00022833"/>
    </source>
</evidence>
<keyword evidence="5" id="KW-0862">Zinc</keyword>
<reference evidence="9 10" key="1">
    <citation type="submission" date="2014-06" db="EMBL/GenBank/DDBJ databases">
        <title>Evolutionary Origins and Diversification of the Mycorrhizal Mutualists.</title>
        <authorList>
            <consortium name="DOE Joint Genome Institute"/>
            <consortium name="Mycorrhizal Genomics Consortium"/>
            <person name="Kohler A."/>
            <person name="Kuo A."/>
            <person name="Nagy L.G."/>
            <person name="Floudas D."/>
            <person name="Copeland A."/>
            <person name="Barry K.W."/>
            <person name="Cichocki N."/>
            <person name="Veneault-Fourrey C."/>
            <person name="LaButti K."/>
            <person name="Lindquist E.A."/>
            <person name="Lipzen A."/>
            <person name="Lundell T."/>
            <person name="Morin E."/>
            <person name="Murat C."/>
            <person name="Riley R."/>
            <person name="Ohm R."/>
            <person name="Sun H."/>
            <person name="Tunlid A."/>
            <person name="Henrissat B."/>
            <person name="Grigoriev I.V."/>
            <person name="Hibbett D.S."/>
            <person name="Martin F."/>
        </authorList>
    </citation>
    <scope>NUCLEOTIDE SEQUENCE [LARGE SCALE GENOMIC DNA]</scope>
    <source>
        <strain evidence="9 10">SS14</strain>
    </source>
</reference>
<dbReference type="GO" id="GO:0000785">
    <property type="term" value="C:chromatin"/>
    <property type="evidence" value="ECO:0007669"/>
    <property type="project" value="TreeGrafter"/>
</dbReference>
<dbReference type="PANTHER" id="PTHR14003">
    <property type="entry name" value="TRANSCRIPTIONAL REPRESSOR PROTEIN YY"/>
    <property type="match status" value="1"/>
</dbReference>
<keyword evidence="3" id="KW-0677">Repeat</keyword>
<evidence type="ECO:0000256" key="1">
    <source>
        <dbReference type="ARBA" id="ARBA00004123"/>
    </source>
</evidence>
<sequence>MHTCDVCAKPFTRKSDLRRHKRIHTGEKPYECPHPGCGKAFIQVSRPHISYLLSDHFFHSGPH</sequence>
<evidence type="ECO:0000313" key="9">
    <source>
        <dbReference type="EMBL" id="KIJ44297.1"/>
    </source>
</evidence>
<evidence type="ECO:0000256" key="3">
    <source>
        <dbReference type="ARBA" id="ARBA00022737"/>
    </source>
</evidence>
<keyword evidence="4 7" id="KW-0863">Zinc-finger</keyword>
<dbReference type="EMBL" id="KN837118">
    <property type="protein sequence ID" value="KIJ44297.1"/>
    <property type="molecule type" value="Genomic_DNA"/>
</dbReference>
<dbReference type="GO" id="GO:0000978">
    <property type="term" value="F:RNA polymerase II cis-regulatory region sequence-specific DNA binding"/>
    <property type="evidence" value="ECO:0007669"/>
    <property type="project" value="TreeGrafter"/>
</dbReference>
<comment type="subcellular location">
    <subcellularLocation>
        <location evidence="1">Nucleus</location>
    </subcellularLocation>
</comment>
<dbReference type="GO" id="GO:0008270">
    <property type="term" value="F:zinc ion binding"/>
    <property type="evidence" value="ECO:0007669"/>
    <property type="project" value="UniProtKB-KW"/>
</dbReference>
<evidence type="ECO:0000256" key="6">
    <source>
        <dbReference type="ARBA" id="ARBA00023242"/>
    </source>
</evidence>
<dbReference type="PROSITE" id="PS00028">
    <property type="entry name" value="ZINC_FINGER_C2H2_1"/>
    <property type="match status" value="1"/>
</dbReference>
<dbReference type="HOGENOM" id="CLU_2887284_0_0_1"/>
<gene>
    <name evidence="9" type="ORF">M422DRAFT_168342</name>
</gene>
<dbReference type="SUPFAM" id="SSF57667">
    <property type="entry name" value="beta-beta-alpha zinc fingers"/>
    <property type="match status" value="1"/>
</dbReference>
<evidence type="ECO:0000256" key="4">
    <source>
        <dbReference type="ARBA" id="ARBA00022771"/>
    </source>
</evidence>
<dbReference type="Gene3D" id="3.30.160.60">
    <property type="entry name" value="Classic Zinc Finger"/>
    <property type="match status" value="2"/>
</dbReference>
<dbReference type="GO" id="GO:0005667">
    <property type="term" value="C:transcription regulator complex"/>
    <property type="evidence" value="ECO:0007669"/>
    <property type="project" value="TreeGrafter"/>
</dbReference>
<dbReference type="GO" id="GO:0031519">
    <property type="term" value="C:PcG protein complex"/>
    <property type="evidence" value="ECO:0007669"/>
    <property type="project" value="TreeGrafter"/>
</dbReference>
<dbReference type="Pfam" id="PF00096">
    <property type="entry name" value="zf-C2H2"/>
    <property type="match status" value="1"/>
</dbReference>
<evidence type="ECO:0000313" key="10">
    <source>
        <dbReference type="Proteomes" id="UP000054279"/>
    </source>
</evidence>
<evidence type="ECO:0000256" key="2">
    <source>
        <dbReference type="ARBA" id="ARBA00022723"/>
    </source>
</evidence>
<dbReference type="GO" id="GO:0000981">
    <property type="term" value="F:DNA-binding transcription factor activity, RNA polymerase II-specific"/>
    <property type="evidence" value="ECO:0007669"/>
    <property type="project" value="TreeGrafter"/>
</dbReference>
<dbReference type="SMART" id="SM00355">
    <property type="entry name" value="ZnF_C2H2"/>
    <property type="match status" value="1"/>
</dbReference>
<evidence type="ECO:0000259" key="8">
    <source>
        <dbReference type="PROSITE" id="PS50157"/>
    </source>
</evidence>
<keyword evidence="6" id="KW-0539">Nucleus</keyword>
<accession>A0A0C9VPY2</accession>